<feature type="transmembrane region" description="Helical" evidence="1">
    <location>
        <begin position="489"/>
        <end position="508"/>
    </location>
</feature>
<comment type="caution">
    <text evidence="2">The sequence shown here is derived from an EMBL/GenBank/DDBJ whole genome shotgun (WGS) entry which is preliminary data.</text>
</comment>
<dbReference type="AlphaFoldDB" id="A0A0Q0YP26"/>
<dbReference type="STRING" id="1544416.Cocul_01002"/>
<dbReference type="Proteomes" id="UP000050517">
    <property type="component" value="Unassembled WGS sequence"/>
</dbReference>
<keyword evidence="1" id="KW-0812">Transmembrane</keyword>
<feature type="transmembrane region" description="Helical" evidence="1">
    <location>
        <begin position="73"/>
        <end position="94"/>
    </location>
</feature>
<evidence type="ECO:0000313" key="3">
    <source>
        <dbReference type="Proteomes" id="UP000050517"/>
    </source>
</evidence>
<keyword evidence="3" id="KW-1185">Reference proteome</keyword>
<proteinExistence type="predicted"/>
<feature type="transmembrane region" description="Helical" evidence="1">
    <location>
        <begin position="535"/>
        <end position="557"/>
    </location>
</feature>
<organism evidence="2 3">
    <name type="scientific">Corynebacterium oculi</name>
    <dbReference type="NCBI Taxonomy" id="1544416"/>
    <lineage>
        <taxon>Bacteria</taxon>
        <taxon>Bacillati</taxon>
        <taxon>Actinomycetota</taxon>
        <taxon>Actinomycetes</taxon>
        <taxon>Mycobacteriales</taxon>
        <taxon>Corynebacteriaceae</taxon>
        <taxon>Corynebacterium</taxon>
    </lineage>
</organism>
<evidence type="ECO:0008006" key="4">
    <source>
        <dbReference type="Google" id="ProtNLM"/>
    </source>
</evidence>
<dbReference type="EMBL" id="LKST01000002">
    <property type="protein sequence ID" value="KQB84205.1"/>
    <property type="molecule type" value="Genomic_DNA"/>
</dbReference>
<keyword evidence="1" id="KW-0472">Membrane</keyword>
<feature type="transmembrane region" description="Helical" evidence="1">
    <location>
        <begin position="448"/>
        <end position="468"/>
    </location>
</feature>
<accession>A0A0Q0YP26</accession>
<dbReference type="PATRIC" id="fig|1544416.3.peg.1007"/>
<gene>
    <name evidence="2" type="ORF">Cocul_01002</name>
</gene>
<feature type="transmembrane region" description="Helical" evidence="1">
    <location>
        <begin position="155"/>
        <end position="180"/>
    </location>
</feature>
<name>A0A0Q0YP26_9CORY</name>
<evidence type="ECO:0000256" key="1">
    <source>
        <dbReference type="SAM" id="Phobius"/>
    </source>
</evidence>
<feature type="transmembrane region" description="Helical" evidence="1">
    <location>
        <begin position="120"/>
        <end position="143"/>
    </location>
</feature>
<protein>
    <recommendedName>
        <fullName evidence="4">FtsX-like permease family protein</fullName>
    </recommendedName>
</protein>
<evidence type="ECO:0000313" key="2">
    <source>
        <dbReference type="EMBL" id="KQB84205.1"/>
    </source>
</evidence>
<keyword evidence="1" id="KW-1133">Transmembrane helix</keyword>
<reference evidence="2 3" key="1">
    <citation type="submission" date="2015-10" db="EMBL/GenBank/DDBJ databases">
        <title>Corynebacteirum lowii and Corynebacterium oculi species nova, derived from human clinical disease and and emended description of Corynebacterium mastiditis.</title>
        <authorList>
            <person name="Bernard K."/>
            <person name="Pacheco A.L."/>
            <person name="Mcdougall C."/>
            <person name="Burtx T."/>
            <person name="Weibe D."/>
            <person name="Tyler S."/>
            <person name="Olson A.B."/>
            <person name="Cnockaert M."/>
            <person name="Eguchi H."/>
            <person name="Kuwahara T."/>
            <person name="Nakayama-Imaohji H."/>
            <person name="Boudewijins M."/>
            <person name="Van Hoecke F."/>
            <person name="Bernier A.-M."/>
            <person name="Vandamme P."/>
        </authorList>
    </citation>
    <scope>NUCLEOTIDE SEQUENCE [LARGE SCALE GENOMIC DNA]</scope>
    <source>
        <strain evidence="2 3">NML 130210</strain>
    </source>
</reference>
<dbReference type="OrthoDB" id="4394355at2"/>
<sequence>MARWLETGYSGFDPSIDIEVSPLARAQLTDVGGLYHVSGTANENERIQKHIQSLGFTVKNYGVNWNYFLGNPITVTIVAMLLLIATMTLGGVLLRAHDYAIRRIHGHGFWAIIHRDLRGLLPTTLFSLITFGTLSTLALYLYNELTAVEFYLRCFSFLSLTGSTVLFLSLLAGITTLHLVSLIPALNGKIPGTPVSLGTYALRFCALTAALTTVGSTVSIALEIQHQKGQEDIWSSHRSAEAFTFSTRTGDINGDVAPALREADKRNELLFIDTQMGGDFNPNILLVNSLFAERELSLPTNEAPKPSEVLILTPEGSSVEHTHSAHQRVLSEAKYAGIPTPTIREKTIPKNTEVFTYGSSFGFTLPEATVSRIPIVVFPRGLETLGDRNIVSPATQLKVFATDKEATTKIIADPIAGPYIAGHFTALSQWEQAHYKAQEHFRSQSINLAILILVVTAYVVGSAAVYQARHRQRLTVTDLMGRSPWRARAGLLLIEAIFLLIPVAWLWHRQSSYEAAALTAMPRDVLRTMAVTPELVATTLGISLLWALTCLAMSARFGRIYSRTPAR</sequence>
<dbReference type="RefSeq" id="WP_150114379.1">
    <property type="nucleotide sequence ID" value="NZ_LKST01000002.1"/>
</dbReference>